<dbReference type="EMBL" id="JACHGB010000003">
    <property type="protein sequence ID" value="MBB5271441.1"/>
    <property type="molecule type" value="Genomic_DNA"/>
</dbReference>
<organism evidence="11 12">
    <name type="scientific">Quisquiliibacterium transsilvanicum</name>
    <dbReference type="NCBI Taxonomy" id="1549638"/>
    <lineage>
        <taxon>Bacteria</taxon>
        <taxon>Pseudomonadati</taxon>
        <taxon>Pseudomonadota</taxon>
        <taxon>Betaproteobacteria</taxon>
        <taxon>Burkholderiales</taxon>
        <taxon>Burkholderiaceae</taxon>
        <taxon>Quisquiliibacterium</taxon>
    </lineage>
</organism>
<keyword evidence="12" id="KW-1185">Reference proteome</keyword>
<evidence type="ECO:0000256" key="7">
    <source>
        <dbReference type="ARBA" id="ARBA00022741"/>
    </source>
</evidence>
<keyword evidence="4" id="KW-0963">Cytoplasm</keyword>
<evidence type="ECO:0000256" key="8">
    <source>
        <dbReference type="ARBA" id="ARBA00022840"/>
    </source>
</evidence>
<evidence type="ECO:0000256" key="6">
    <source>
        <dbReference type="ARBA" id="ARBA00022723"/>
    </source>
</evidence>
<dbReference type="SUPFAM" id="SSF52540">
    <property type="entry name" value="P-loop containing nucleoside triphosphate hydrolases"/>
    <property type="match status" value="1"/>
</dbReference>
<evidence type="ECO:0000313" key="12">
    <source>
        <dbReference type="Proteomes" id="UP000532440"/>
    </source>
</evidence>
<dbReference type="GO" id="GO:0005524">
    <property type="term" value="F:ATP binding"/>
    <property type="evidence" value="ECO:0007669"/>
    <property type="project" value="UniProtKB-KW"/>
</dbReference>
<comment type="similarity">
    <text evidence="2">Belongs to the TsaE family.</text>
</comment>
<protein>
    <recommendedName>
        <fullName evidence="3">tRNA threonylcarbamoyladenosine biosynthesis protein TsaE</fullName>
    </recommendedName>
    <alternativeName>
        <fullName evidence="10">t(6)A37 threonylcarbamoyladenosine biosynthesis protein TsaE</fullName>
    </alternativeName>
</protein>
<dbReference type="NCBIfam" id="TIGR00150">
    <property type="entry name" value="T6A_YjeE"/>
    <property type="match status" value="1"/>
</dbReference>
<evidence type="ECO:0000256" key="9">
    <source>
        <dbReference type="ARBA" id="ARBA00022842"/>
    </source>
</evidence>
<dbReference type="PANTHER" id="PTHR33540:SF2">
    <property type="entry name" value="TRNA THREONYLCARBAMOYLADENOSINE BIOSYNTHESIS PROTEIN TSAE"/>
    <property type="match status" value="1"/>
</dbReference>
<evidence type="ECO:0000256" key="2">
    <source>
        <dbReference type="ARBA" id="ARBA00007599"/>
    </source>
</evidence>
<comment type="subcellular location">
    <subcellularLocation>
        <location evidence="1">Cytoplasm</location>
    </subcellularLocation>
</comment>
<evidence type="ECO:0000256" key="1">
    <source>
        <dbReference type="ARBA" id="ARBA00004496"/>
    </source>
</evidence>
<keyword evidence="9" id="KW-0460">Magnesium</keyword>
<keyword evidence="8" id="KW-0067">ATP-binding</keyword>
<accession>A0A7W8HG75</accession>
<dbReference type="Proteomes" id="UP000532440">
    <property type="component" value="Unassembled WGS sequence"/>
</dbReference>
<dbReference type="InterPro" id="IPR027417">
    <property type="entry name" value="P-loop_NTPase"/>
</dbReference>
<dbReference type="InterPro" id="IPR003442">
    <property type="entry name" value="T6A_TsaE"/>
</dbReference>
<dbReference type="PANTHER" id="PTHR33540">
    <property type="entry name" value="TRNA THREONYLCARBAMOYLADENOSINE BIOSYNTHESIS PROTEIN TSAE"/>
    <property type="match status" value="1"/>
</dbReference>
<dbReference type="Pfam" id="PF02367">
    <property type="entry name" value="TsaE"/>
    <property type="match status" value="1"/>
</dbReference>
<name>A0A7W8HG75_9BURK</name>
<gene>
    <name evidence="11" type="ORF">HNQ70_001451</name>
</gene>
<reference evidence="11 12" key="1">
    <citation type="submission" date="2020-08" db="EMBL/GenBank/DDBJ databases">
        <title>Genomic Encyclopedia of Type Strains, Phase IV (KMG-IV): sequencing the most valuable type-strain genomes for metagenomic binning, comparative biology and taxonomic classification.</title>
        <authorList>
            <person name="Goeker M."/>
        </authorList>
    </citation>
    <scope>NUCLEOTIDE SEQUENCE [LARGE SCALE GENOMIC DNA]</scope>
    <source>
        <strain evidence="11 12">DSM 29781</strain>
    </source>
</reference>
<evidence type="ECO:0000256" key="4">
    <source>
        <dbReference type="ARBA" id="ARBA00022490"/>
    </source>
</evidence>
<evidence type="ECO:0000256" key="5">
    <source>
        <dbReference type="ARBA" id="ARBA00022694"/>
    </source>
</evidence>
<proteinExistence type="inferred from homology"/>
<sequence length="162" mass="17226">MLYLSGDLGAGKTALTRALLRALGHTGRVRSPTFTLSESYNLPNFELYHFDFYRFSASDEWRDLGFDELLGGAGAAVIEWPELGGPSLPEPDVGLRLDAPELPDILGAREARDDHGGAPRIARLRAGSERGRRCLSAIAQAASGGSLAGVSLRAASPAPPLR</sequence>
<dbReference type="GO" id="GO:0046872">
    <property type="term" value="F:metal ion binding"/>
    <property type="evidence" value="ECO:0007669"/>
    <property type="project" value="UniProtKB-KW"/>
</dbReference>
<keyword evidence="7" id="KW-0547">Nucleotide-binding</keyword>
<comment type="caution">
    <text evidence="11">The sequence shown here is derived from an EMBL/GenBank/DDBJ whole genome shotgun (WGS) entry which is preliminary data.</text>
</comment>
<dbReference type="GO" id="GO:0005737">
    <property type="term" value="C:cytoplasm"/>
    <property type="evidence" value="ECO:0007669"/>
    <property type="project" value="UniProtKB-SubCell"/>
</dbReference>
<evidence type="ECO:0000313" key="11">
    <source>
        <dbReference type="EMBL" id="MBB5271441.1"/>
    </source>
</evidence>
<evidence type="ECO:0000256" key="10">
    <source>
        <dbReference type="ARBA" id="ARBA00032441"/>
    </source>
</evidence>
<keyword evidence="6" id="KW-0479">Metal-binding</keyword>
<dbReference type="GO" id="GO:0002949">
    <property type="term" value="P:tRNA threonylcarbamoyladenosine modification"/>
    <property type="evidence" value="ECO:0007669"/>
    <property type="project" value="InterPro"/>
</dbReference>
<dbReference type="Gene3D" id="3.40.50.300">
    <property type="entry name" value="P-loop containing nucleotide triphosphate hydrolases"/>
    <property type="match status" value="1"/>
</dbReference>
<evidence type="ECO:0000256" key="3">
    <source>
        <dbReference type="ARBA" id="ARBA00019010"/>
    </source>
</evidence>
<dbReference type="AlphaFoldDB" id="A0A7W8HG75"/>
<keyword evidence="5" id="KW-0819">tRNA processing</keyword>